<evidence type="ECO:0000313" key="2">
    <source>
        <dbReference type="EMBL" id="MBC5998993.1"/>
    </source>
</evidence>
<evidence type="ECO:0000259" key="1">
    <source>
        <dbReference type="SMART" id="SM00382"/>
    </source>
</evidence>
<dbReference type="EMBL" id="JACRWC010000043">
    <property type="protein sequence ID" value="MBC5998993.1"/>
    <property type="molecule type" value="Genomic_DNA"/>
</dbReference>
<dbReference type="PANTHER" id="PTHR10285">
    <property type="entry name" value="URIDINE KINASE"/>
    <property type="match status" value="1"/>
</dbReference>
<dbReference type="SUPFAM" id="SSF55186">
    <property type="entry name" value="ThrRS/AlaRS common domain"/>
    <property type="match status" value="1"/>
</dbReference>
<evidence type="ECO:0000313" key="3">
    <source>
        <dbReference type="Proteomes" id="UP000644115"/>
    </source>
</evidence>
<feature type="domain" description="AAA+ ATPase" evidence="1">
    <location>
        <begin position="287"/>
        <end position="448"/>
    </location>
</feature>
<dbReference type="Gene3D" id="3.30.980.10">
    <property type="entry name" value="Threonyl-trna Synthetase, Chain A, domain 2"/>
    <property type="match status" value="1"/>
</dbReference>
<dbReference type="InterPro" id="IPR018163">
    <property type="entry name" value="Thr/Ala-tRNA-synth_IIc_edit"/>
</dbReference>
<dbReference type="AlphaFoldDB" id="A0A923NA72"/>
<dbReference type="SMART" id="SM00382">
    <property type="entry name" value="AAA"/>
    <property type="match status" value="1"/>
</dbReference>
<proteinExistence type="predicted"/>
<dbReference type="Gene3D" id="3.40.50.300">
    <property type="entry name" value="P-loop containing nucleotide triphosphate hydrolases"/>
    <property type="match status" value="1"/>
</dbReference>
<dbReference type="CDD" id="cd02028">
    <property type="entry name" value="UMPK_like"/>
    <property type="match status" value="1"/>
</dbReference>
<dbReference type="InterPro" id="IPR003593">
    <property type="entry name" value="AAA+_ATPase"/>
</dbReference>
<dbReference type="InterPro" id="IPR027417">
    <property type="entry name" value="P-loop_NTPase"/>
</dbReference>
<accession>A0A923NA72</accession>
<dbReference type="SUPFAM" id="SSF52540">
    <property type="entry name" value="P-loop containing nucleoside triphosphate hydrolases"/>
    <property type="match status" value="1"/>
</dbReference>
<dbReference type="GO" id="GO:0005524">
    <property type="term" value="F:ATP binding"/>
    <property type="evidence" value="ECO:0007669"/>
    <property type="project" value="InterPro"/>
</dbReference>
<dbReference type="Pfam" id="PF00485">
    <property type="entry name" value="PRK"/>
    <property type="match status" value="1"/>
</dbReference>
<keyword evidence="2" id="KW-0418">Kinase</keyword>
<organism evidence="2 3">
    <name type="scientific">Lentihominibacter faecis</name>
    <dbReference type="NCBI Taxonomy" id="2764712"/>
    <lineage>
        <taxon>Bacteria</taxon>
        <taxon>Bacillati</taxon>
        <taxon>Bacillota</taxon>
        <taxon>Clostridia</taxon>
        <taxon>Peptostreptococcales</taxon>
        <taxon>Anaerovoracaceae</taxon>
        <taxon>Lentihominibacter</taxon>
    </lineage>
</organism>
<reference evidence="2" key="1">
    <citation type="submission" date="2020-08" db="EMBL/GenBank/DDBJ databases">
        <authorList>
            <person name="Liu C."/>
            <person name="Sun Q."/>
        </authorList>
    </citation>
    <scope>NUCLEOTIDE SEQUENCE</scope>
    <source>
        <strain evidence="2">BX16</strain>
    </source>
</reference>
<protein>
    <submittedName>
        <fullName evidence="2">Nucleoside kinase</fullName>
    </submittedName>
</protein>
<name>A0A923NA72_9FIRM</name>
<dbReference type="GO" id="GO:0016301">
    <property type="term" value="F:kinase activity"/>
    <property type="evidence" value="ECO:0007669"/>
    <property type="project" value="UniProtKB-KW"/>
</dbReference>
<dbReference type="InterPro" id="IPR006083">
    <property type="entry name" value="PRK/URK"/>
</dbReference>
<comment type="caution">
    <text evidence="2">The sequence shown here is derived from an EMBL/GenBank/DDBJ whole genome shotgun (WGS) entry which is preliminary data.</text>
</comment>
<keyword evidence="2" id="KW-0808">Transferase</keyword>
<keyword evidence="3" id="KW-1185">Reference proteome</keyword>
<sequence length="554" mass="63962">MKIKLQPQIGAAYEELTIDKPVTVRELADRYQPELPYRVLLANVDGKDEELTFLLHRDCSVRLLDMRTYSANLVYQHSLSLIYLKAVMDVLGDMAVEIENSLNKGLYTEIKTPEPITTEQIAAVEGRMHELVEADLPIVREVYTREEAVEIWGAYNYPEKSRLLEHAPDVETAKFYTLEGYRNFFYGLMTPSTGYIEHFELRKYRRGVLLRFPHPSHPDRIPEFEDDKKLYAAFGEANKWHHLLDILYLEDLNEKIRSGQAKDLILLSEALHEKKVAEIADRITKEKRRIILIAGPSSSGKTTFARRLCVQLRVNGLQPLYMGTDDYFVERCDTPLGEDGKPNYENLDALDIDLFNDNMNRLLAGEKVDLPEFDFMDGKKKFGRRITSIRSSQPIVIEGIHALNDTLTEKIAEDQKFRIYISPLTQLNIDVHNRVPTTDARMLRRIVRDYKFRGHSAEQTIALWPKVRSGEDVNIFPYNGRADVLFNSALVYELSVLKKYAQPLLEAVKPEAEVYSEAVRMLKFIRFFDVIENEKDIPNNSIMREFIGGSVFVE</sequence>
<dbReference type="Proteomes" id="UP000644115">
    <property type="component" value="Unassembled WGS sequence"/>
</dbReference>
<gene>
    <name evidence="2" type="ORF">H8876_03125</name>
</gene>